<dbReference type="Gene3D" id="1.20.1250.20">
    <property type="entry name" value="MFS general substrate transporter like domains"/>
    <property type="match status" value="2"/>
</dbReference>
<evidence type="ECO:0000256" key="2">
    <source>
        <dbReference type="ARBA" id="ARBA00022448"/>
    </source>
</evidence>
<feature type="transmembrane region" description="Helical" evidence="6">
    <location>
        <begin position="231"/>
        <end position="249"/>
    </location>
</feature>
<name>A0AAP9J9V9_LEULA</name>
<evidence type="ECO:0000256" key="5">
    <source>
        <dbReference type="ARBA" id="ARBA00023136"/>
    </source>
</evidence>
<dbReference type="PANTHER" id="PTHR42718">
    <property type="entry name" value="MAJOR FACILITATOR SUPERFAMILY MULTIDRUG TRANSPORTER MFSC"/>
    <property type="match status" value="1"/>
</dbReference>
<feature type="transmembrane region" description="Helical" evidence="6">
    <location>
        <begin position="169"/>
        <end position="188"/>
    </location>
</feature>
<feature type="transmembrane region" description="Helical" evidence="6">
    <location>
        <begin position="333"/>
        <end position="352"/>
    </location>
</feature>
<feature type="transmembrane region" description="Helical" evidence="6">
    <location>
        <begin position="139"/>
        <end position="157"/>
    </location>
</feature>
<evidence type="ECO:0000313" key="8">
    <source>
        <dbReference type="EMBL" id="QEA43494.1"/>
    </source>
</evidence>
<feature type="transmembrane region" description="Helical" evidence="6">
    <location>
        <begin position="439"/>
        <end position="460"/>
    </location>
</feature>
<dbReference type="GO" id="GO:0022857">
    <property type="term" value="F:transmembrane transporter activity"/>
    <property type="evidence" value="ECO:0007669"/>
    <property type="project" value="InterPro"/>
</dbReference>
<organism evidence="8 9">
    <name type="scientific">Leuconostoc lactis</name>
    <dbReference type="NCBI Taxonomy" id="1246"/>
    <lineage>
        <taxon>Bacteria</taxon>
        <taxon>Bacillati</taxon>
        <taxon>Bacillota</taxon>
        <taxon>Bacilli</taxon>
        <taxon>Lactobacillales</taxon>
        <taxon>Lactobacillaceae</taxon>
        <taxon>Leuconostoc</taxon>
    </lineage>
</organism>
<feature type="transmembrane region" description="Helical" evidence="6">
    <location>
        <begin position="200"/>
        <end position="219"/>
    </location>
</feature>
<evidence type="ECO:0000256" key="3">
    <source>
        <dbReference type="ARBA" id="ARBA00022692"/>
    </source>
</evidence>
<gene>
    <name evidence="8" type="ORF">FGL83_01685</name>
</gene>
<feature type="transmembrane region" description="Helical" evidence="6">
    <location>
        <begin position="301"/>
        <end position="321"/>
    </location>
</feature>
<keyword evidence="5 6" id="KW-0472">Membrane</keyword>
<dbReference type="GO" id="GO:0005886">
    <property type="term" value="C:plasma membrane"/>
    <property type="evidence" value="ECO:0007669"/>
    <property type="project" value="UniProtKB-SubCell"/>
</dbReference>
<reference evidence="8 9" key="1">
    <citation type="submission" date="2019-06" db="EMBL/GenBank/DDBJ databases">
        <title>Genome analyses of bacteria isolated from kimchi.</title>
        <authorList>
            <person name="Lee S."/>
            <person name="Ahn S."/>
            <person name="Roh S."/>
        </authorList>
    </citation>
    <scope>NUCLEOTIDE SEQUENCE [LARGE SCALE GENOMIC DNA]</scope>
    <source>
        <strain evidence="8 9">CBA3625</strain>
    </source>
</reference>
<feature type="transmembrane region" description="Helical" evidence="6">
    <location>
        <begin position="270"/>
        <end position="289"/>
    </location>
</feature>
<dbReference type="RefSeq" id="WP_147000732.1">
    <property type="nucleotide sequence ID" value="NZ_CP042387.1"/>
</dbReference>
<evidence type="ECO:0000256" key="6">
    <source>
        <dbReference type="SAM" id="Phobius"/>
    </source>
</evidence>
<keyword evidence="2" id="KW-0813">Transport</keyword>
<keyword evidence="9" id="KW-1185">Reference proteome</keyword>
<dbReference type="GeneID" id="66530887"/>
<dbReference type="Pfam" id="PF07690">
    <property type="entry name" value="MFS_1"/>
    <property type="match status" value="1"/>
</dbReference>
<comment type="subcellular location">
    <subcellularLocation>
        <location evidence="1">Cell membrane</location>
        <topology evidence="1">Multi-pass membrane protein</topology>
    </subcellularLocation>
</comment>
<sequence>MKQVETKLSARLILSVLAIGLLGFTDIMLETALNVSFPILMTTFNVTSSTVQWLTSGVILLTSMVVILSPWLKKRFTNRSQFIVATLISIAGVLIDAVSHDFSFTLFGRLLQGIGGGVGMPLMYNVIFEQVPENRRGTMVGLGSLIISFAPAIGPTFGGYLTQNYGWRTVFWVVLPVQIGSLILGWFTIKQVSVVVKEKLDWIGWLLLSTFFVTGIFMIERMSTHGFTNGYSIGLFVIMLGSILTYLWYAKREPSPLLDPQIFKFKTFSFSIAASFVTQTVNLTFNYAIPMALQIVLFQNAQVAGLALLPGALGYAFMAIVSGRLYDRYGAKLPIMIGLSLMMIGTLCMAILPLSVANMTLSFMIVQLGAGFWFGNNMTHAVSHVAVAHQNAGNSIFSATNNYSAAVGIALAAGVLAIFQNQAVDSKAAFVAATRAGTVWMFRLDILLIVIAGSLSLWALRVVKQRAL</sequence>
<dbReference type="EMBL" id="CP042387">
    <property type="protein sequence ID" value="QEA43494.1"/>
    <property type="molecule type" value="Genomic_DNA"/>
</dbReference>
<feature type="transmembrane region" description="Helical" evidence="6">
    <location>
        <begin position="106"/>
        <end position="127"/>
    </location>
</feature>
<protein>
    <submittedName>
        <fullName evidence="8">Multidrug efflux MFS transporter</fullName>
    </submittedName>
</protein>
<dbReference type="PRINTS" id="PR01036">
    <property type="entry name" value="TCRTETB"/>
</dbReference>
<dbReference type="PANTHER" id="PTHR42718:SF9">
    <property type="entry name" value="MAJOR FACILITATOR SUPERFAMILY MULTIDRUG TRANSPORTER MFSC"/>
    <property type="match status" value="1"/>
</dbReference>
<dbReference type="InterPro" id="IPR036259">
    <property type="entry name" value="MFS_trans_sf"/>
</dbReference>
<dbReference type="InterPro" id="IPR011701">
    <property type="entry name" value="MFS"/>
</dbReference>
<evidence type="ECO:0000259" key="7">
    <source>
        <dbReference type="PROSITE" id="PS50850"/>
    </source>
</evidence>
<dbReference type="PROSITE" id="PS50850">
    <property type="entry name" value="MFS"/>
    <property type="match status" value="1"/>
</dbReference>
<dbReference type="AlphaFoldDB" id="A0AAP9J9V9"/>
<evidence type="ECO:0000256" key="4">
    <source>
        <dbReference type="ARBA" id="ARBA00022989"/>
    </source>
</evidence>
<feature type="domain" description="Major facilitator superfamily (MFS) profile" evidence="7">
    <location>
        <begin position="12"/>
        <end position="464"/>
    </location>
</feature>
<feature type="transmembrane region" description="Helical" evidence="6">
    <location>
        <begin position="396"/>
        <end position="419"/>
    </location>
</feature>
<feature type="transmembrane region" description="Helical" evidence="6">
    <location>
        <begin position="12"/>
        <end position="33"/>
    </location>
</feature>
<keyword evidence="3 6" id="KW-0812">Transmembrane</keyword>
<keyword evidence="4 6" id="KW-1133">Transmembrane helix</keyword>
<dbReference type="Proteomes" id="UP000321298">
    <property type="component" value="Chromosome"/>
</dbReference>
<evidence type="ECO:0000256" key="1">
    <source>
        <dbReference type="ARBA" id="ARBA00004651"/>
    </source>
</evidence>
<dbReference type="InterPro" id="IPR020846">
    <property type="entry name" value="MFS_dom"/>
</dbReference>
<feature type="transmembrane region" description="Helical" evidence="6">
    <location>
        <begin position="53"/>
        <end position="70"/>
    </location>
</feature>
<evidence type="ECO:0000313" key="9">
    <source>
        <dbReference type="Proteomes" id="UP000321298"/>
    </source>
</evidence>
<proteinExistence type="predicted"/>
<dbReference type="SUPFAM" id="SSF103473">
    <property type="entry name" value="MFS general substrate transporter"/>
    <property type="match status" value="1"/>
</dbReference>
<accession>A0AAP9J9V9</accession>